<dbReference type="PANTHER" id="PTHR43464:SF19">
    <property type="entry name" value="UBIQUINONE BIOSYNTHESIS O-METHYLTRANSFERASE, MITOCHONDRIAL"/>
    <property type="match status" value="1"/>
</dbReference>
<accession>A0A1H0B7K4</accession>
<dbReference type="PANTHER" id="PTHR43464">
    <property type="entry name" value="METHYLTRANSFERASE"/>
    <property type="match status" value="1"/>
</dbReference>
<evidence type="ECO:0000256" key="3">
    <source>
        <dbReference type="ARBA" id="ARBA00022691"/>
    </source>
</evidence>
<dbReference type="STRING" id="237069.SAMN05216498_2250"/>
<dbReference type="EMBL" id="FNIG01000004">
    <property type="protein sequence ID" value="SDN41542.1"/>
    <property type="molecule type" value="Genomic_DNA"/>
</dbReference>
<proteinExistence type="predicted"/>
<keyword evidence="3" id="KW-0949">S-adenosyl-L-methionine</keyword>
<evidence type="ECO:0000256" key="1">
    <source>
        <dbReference type="ARBA" id="ARBA00022603"/>
    </source>
</evidence>
<name>A0A1H0B7K4_9BACI</name>
<dbReference type="InterPro" id="IPR013216">
    <property type="entry name" value="Methyltransf_11"/>
</dbReference>
<keyword evidence="6" id="KW-1185">Reference proteome</keyword>
<dbReference type="SUPFAM" id="SSF53335">
    <property type="entry name" value="S-adenosyl-L-methionine-dependent methyltransferases"/>
    <property type="match status" value="1"/>
</dbReference>
<organism evidence="5 6">
    <name type="scientific">Tenuibacillus multivorans</name>
    <dbReference type="NCBI Taxonomy" id="237069"/>
    <lineage>
        <taxon>Bacteria</taxon>
        <taxon>Bacillati</taxon>
        <taxon>Bacillota</taxon>
        <taxon>Bacilli</taxon>
        <taxon>Bacillales</taxon>
        <taxon>Bacillaceae</taxon>
        <taxon>Tenuibacillus</taxon>
    </lineage>
</organism>
<evidence type="ECO:0000313" key="6">
    <source>
        <dbReference type="Proteomes" id="UP000199334"/>
    </source>
</evidence>
<dbReference type="InterPro" id="IPR029063">
    <property type="entry name" value="SAM-dependent_MTases_sf"/>
</dbReference>
<dbReference type="CDD" id="cd02440">
    <property type="entry name" value="AdoMet_MTases"/>
    <property type="match status" value="1"/>
</dbReference>
<dbReference type="AlphaFoldDB" id="A0A1H0B7K4"/>
<dbReference type="GO" id="GO:0008757">
    <property type="term" value="F:S-adenosylmethionine-dependent methyltransferase activity"/>
    <property type="evidence" value="ECO:0007669"/>
    <property type="project" value="InterPro"/>
</dbReference>
<dbReference type="Proteomes" id="UP000199334">
    <property type="component" value="Unassembled WGS sequence"/>
</dbReference>
<sequence length="231" mass="26832">MIVVKSNWHSDAREKWNERASFWHANSQEMWDNGSRKSIVPFFKKHVPDESKVLDLGCGDGYGSYKLWREGYDVKGVDLSDEMVRLCQQRQTDDMERLQFLQADMLDLPFNENEFDALMAINALEWAEVPIQALEELIRVIKPGGFMCIGVLGPTAAPRVNSYQRLYGENVIMNTMMPWEFTKIVEEQELEVLDQEYVFKRGVDEKHISSLPVELRQALTFITVFMIKKSL</sequence>
<feature type="domain" description="Methyltransferase type 11" evidence="4">
    <location>
        <begin position="54"/>
        <end position="149"/>
    </location>
</feature>
<dbReference type="GO" id="GO:0032259">
    <property type="term" value="P:methylation"/>
    <property type="evidence" value="ECO:0007669"/>
    <property type="project" value="UniProtKB-KW"/>
</dbReference>
<evidence type="ECO:0000256" key="2">
    <source>
        <dbReference type="ARBA" id="ARBA00022679"/>
    </source>
</evidence>
<dbReference type="Pfam" id="PF08241">
    <property type="entry name" value="Methyltransf_11"/>
    <property type="match status" value="1"/>
</dbReference>
<reference evidence="5 6" key="1">
    <citation type="submission" date="2016-10" db="EMBL/GenBank/DDBJ databases">
        <authorList>
            <person name="de Groot N.N."/>
        </authorList>
    </citation>
    <scope>NUCLEOTIDE SEQUENCE [LARGE SCALE GENOMIC DNA]</scope>
    <source>
        <strain evidence="5 6">CGMCC 1.3442</strain>
    </source>
</reference>
<keyword evidence="1 5" id="KW-0489">Methyltransferase</keyword>
<dbReference type="Gene3D" id="3.40.50.150">
    <property type="entry name" value="Vaccinia Virus protein VP39"/>
    <property type="match status" value="1"/>
</dbReference>
<gene>
    <name evidence="5" type="ORF">SAMN05216498_2250</name>
</gene>
<protein>
    <submittedName>
        <fullName evidence="5">Methyltransferase domain-containing protein</fullName>
    </submittedName>
</protein>
<keyword evidence="2 5" id="KW-0808">Transferase</keyword>
<evidence type="ECO:0000313" key="5">
    <source>
        <dbReference type="EMBL" id="SDN41542.1"/>
    </source>
</evidence>
<evidence type="ECO:0000259" key="4">
    <source>
        <dbReference type="Pfam" id="PF08241"/>
    </source>
</evidence>